<dbReference type="GO" id="GO:0006357">
    <property type="term" value="P:regulation of transcription by RNA polymerase II"/>
    <property type="evidence" value="ECO:0007669"/>
    <property type="project" value="TreeGrafter"/>
</dbReference>
<dbReference type="Gene3D" id="3.30.160.60">
    <property type="entry name" value="Classic Zinc Finger"/>
    <property type="match status" value="6"/>
</dbReference>
<keyword evidence="6" id="KW-0539">Nucleus</keyword>
<dbReference type="InterPro" id="IPR013087">
    <property type="entry name" value="Znf_C2H2_type"/>
</dbReference>
<keyword evidence="10" id="KW-1185">Reference proteome</keyword>
<dbReference type="Pfam" id="PF00096">
    <property type="entry name" value="zf-C2H2"/>
    <property type="match status" value="3"/>
</dbReference>
<dbReference type="EMBL" id="JALNTZ010000002">
    <property type="protein sequence ID" value="KAJ3660965.1"/>
    <property type="molecule type" value="Genomic_DNA"/>
</dbReference>
<organism evidence="9 10">
    <name type="scientific">Zophobas morio</name>
    <dbReference type="NCBI Taxonomy" id="2755281"/>
    <lineage>
        <taxon>Eukaryota</taxon>
        <taxon>Metazoa</taxon>
        <taxon>Ecdysozoa</taxon>
        <taxon>Arthropoda</taxon>
        <taxon>Hexapoda</taxon>
        <taxon>Insecta</taxon>
        <taxon>Pterygota</taxon>
        <taxon>Neoptera</taxon>
        <taxon>Endopterygota</taxon>
        <taxon>Coleoptera</taxon>
        <taxon>Polyphaga</taxon>
        <taxon>Cucujiformia</taxon>
        <taxon>Tenebrionidae</taxon>
        <taxon>Zophobas</taxon>
    </lineage>
</organism>
<evidence type="ECO:0000256" key="2">
    <source>
        <dbReference type="ARBA" id="ARBA00022723"/>
    </source>
</evidence>
<dbReference type="PROSITE" id="PS50157">
    <property type="entry name" value="ZINC_FINGER_C2H2_2"/>
    <property type="match status" value="8"/>
</dbReference>
<protein>
    <recommendedName>
        <fullName evidence="8">C2H2-type domain-containing protein</fullName>
    </recommendedName>
</protein>
<dbReference type="PROSITE" id="PS00028">
    <property type="entry name" value="ZINC_FINGER_C2H2_1"/>
    <property type="match status" value="7"/>
</dbReference>
<dbReference type="GO" id="GO:0000978">
    <property type="term" value="F:RNA polymerase II cis-regulatory region sequence-specific DNA binding"/>
    <property type="evidence" value="ECO:0007669"/>
    <property type="project" value="TreeGrafter"/>
</dbReference>
<evidence type="ECO:0000259" key="8">
    <source>
        <dbReference type="PROSITE" id="PS50157"/>
    </source>
</evidence>
<sequence length="659" mass="76371">MTDKLYPNASSYGSINNVYNRAPCAKQPLETNQQYYSYNMPINNNYNQLEAFNMLSPQNCHKNQSVCMFPETMTWDNRICEDALKIPDKIEMIEITSKDLSPASYCSNLDLLMPDFYKTLGKDLNYFNKYDGPYNNFNTNQKIVDYPSCAQSSQVVGTQIDKTVKYCSIQNMQKSQDFDYSGSAYTEQPYPCKYLASTSQDFYSGCYDNNKLLEPLQNQYFDLPADTFQPIDQQTEGSNDESDIIVEESDDEIADCVEYDSKKIPSESNRCIICNVSYTPLGTQFYFLTLKSPLTMSSQKPVFTKIVSIVGKVTNEINYLCSECLGLINTIDHLQFKLNNFNAELLMKFQKTCQDNNIIYSKNSLKKVRFKTQQSHRMRCKLCKKVLSMQELCKRHLKRHKSKGFLCELCGTISRNRRQFKLHYQKHKKKHPKIKCFVCTNCPKTFRTKSNLVEHENYCLGLLPYCCKFCDKKFPSTTKLKNHVKLKHDKKFVAICSICNIGFVKLSDYKSHKISHSTDKKFACSKCDKTYKTLSNLNFHMKVHNNKLPFICSICDRGFMRKEYLEAHVNNHNGVKNFSCSVCDKKFVSQKNLDSHLKYHDGSTKTNTCNMCGKVMTTGFEEHLRIHNNLREFECDQCDSRFNTKGTLAKHKKRKHASQ</sequence>
<feature type="domain" description="C2H2-type" evidence="8">
    <location>
        <begin position="465"/>
        <end position="488"/>
    </location>
</feature>
<dbReference type="GO" id="GO:0005634">
    <property type="term" value="C:nucleus"/>
    <property type="evidence" value="ECO:0007669"/>
    <property type="project" value="UniProtKB-SubCell"/>
</dbReference>
<dbReference type="SUPFAM" id="SSF57667">
    <property type="entry name" value="beta-beta-alpha zinc fingers"/>
    <property type="match status" value="4"/>
</dbReference>
<dbReference type="PANTHER" id="PTHR24390">
    <property type="entry name" value="ZINC FINGER PROTEIN"/>
    <property type="match status" value="1"/>
</dbReference>
<feature type="domain" description="C2H2-type" evidence="8">
    <location>
        <begin position="437"/>
        <end position="464"/>
    </location>
</feature>
<dbReference type="SMART" id="SM00355">
    <property type="entry name" value="ZnF_C2H2"/>
    <property type="match status" value="10"/>
</dbReference>
<dbReference type="GO" id="GO:0003700">
    <property type="term" value="F:DNA-binding transcription factor activity"/>
    <property type="evidence" value="ECO:0007669"/>
    <property type="project" value="TreeGrafter"/>
</dbReference>
<feature type="domain" description="C2H2-type" evidence="8">
    <location>
        <begin position="522"/>
        <end position="549"/>
    </location>
</feature>
<dbReference type="Pfam" id="PF12874">
    <property type="entry name" value="zf-met"/>
    <property type="match status" value="1"/>
</dbReference>
<comment type="caution">
    <text evidence="9">The sequence shown here is derived from an EMBL/GenBank/DDBJ whole genome shotgun (WGS) entry which is preliminary data.</text>
</comment>
<keyword evidence="2" id="KW-0479">Metal-binding</keyword>
<evidence type="ECO:0000256" key="7">
    <source>
        <dbReference type="PROSITE-ProRule" id="PRU00042"/>
    </source>
</evidence>
<dbReference type="InterPro" id="IPR036236">
    <property type="entry name" value="Znf_C2H2_sf"/>
</dbReference>
<comment type="subcellular location">
    <subcellularLocation>
        <location evidence="1">Nucleus</location>
    </subcellularLocation>
</comment>
<accession>A0AA38MKM2</accession>
<evidence type="ECO:0000256" key="6">
    <source>
        <dbReference type="ARBA" id="ARBA00023242"/>
    </source>
</evidence>
<feature type="domain" description="C2H2-type" evidence="8">
    <location>
        <begin position="578"/>
        <end position="605"/>
    </location>
</feature>
<proteinExistence type="predicted"/>
<gene>
    <name evidence="9" type="ORF">Zmor_005391</name>
</gene>
<name>A0AA38MKM2_9CUCU</name>
<feature type="domain" description="C2H2-type" evidence="8">
    <location>
        <begin position="550"/>
        <end position="577"/>
    </location>
</feature>
<feature type="domain" description="C2H2-type" evidence="8">
    <location>
        <begin position="405"/>
        <end position="432"/>
    </location>
</feature>
<feature type="domain" description="C2H2-type" evidence="8">
    <location>
        <begin position="494"/>
        <end position="521"/>
    </location>
</feature>
<feature type="domain" description="C2H2-type" evidence="8">
    <location>
        <begin position="633"/>
        <end position="659"/>
    </location>
</feature>
<dbReference type="FunFam" id="3.30.160.60:FF:000100">
    <property type="entry name" value="Zinc finger 45-like"/>
    <property type="match status" value="1"/>
</dbReference>
<evidence type="ECO:0000256" key="4">
    <source>
        <dbReference type="ARBA" id="ARBA00022771"/>
    </source>
</evidence>
<dbReference type="GO" id="GO:0008270">
    <property type="term" value="F:zinc ion binding"/>
    <property type="evidence" value="ECO:0007669"/>
    <property type="project" value="UniProtKB-KW"/>
</dbReference>
<keyword evidence="5" id="KW-0862">Zinc</keyword>
<dbReference type="PANTHER" id="PTHR24390:SF79">
    <property type="entry name" value="ASPARAGINE-RICH ZINC FINGER PROTEIN AZF1"/>
    <property type="match status" value="1"/>
</dbReference>
<evidence type="ECO:0000313" key="10">
    <source>
        <dbReference type="Proteomes" id="UP001168821"/>
    </source>
</evidence>
<keyword evidence="3" id="KW-0677">Repeat</keyword>
<evidence type="ECO:0000256" key="5">
    <source>
        <dbReference type="ARBA" id="ARBA00022833"/>
    </source>
</evidence>
<evidence type="ECO:0000313" key="9">
    <source>
        <dbReference type="EMBL" id="KAJ3660965.1"/>
    </source>
</evidence>
<reference evidence="9" key="1">
    <citation type="journal article" date="2023" name="G3 (Bethesda)">
        <title>Whole genome assemblies of Zophobas morio and Tenebrio molitor.</title>
        <authorList>
            <person name="Kaur S."/>
            <person name="Stinson S.A."/>
            <person name="diCenzo G.C."/>
        </authorList>
    </citation>
    <scope>NUCLEOTIDE SEQUENCE</scope>
    <source>
        <strain evidence="9">QUZm001</strain>
    </source>
</reference>
<evidence type="ECO:0000256" key="3">
    <source>
        <dbReference type="ARBA" id="ARBA00022737"/>
    </source>
</evidence>
<dbReference type="Proteomes" id="UP001168821">
    <property type="component" value="Unassembled WGS sequence"/>
</dbReference>
<dbReference type="AlphaFoldDB" id="A0AA38MKM2"/>
<evidence type="ECO:0000256" key="1">
    <source>
        <dbReference type="ARBA" id="ARBA00004123"/>
    </source>
</evidence>
<keyword evidence="4 7" id="KW-0863">Zinc-finger</keyword>